<dbReference type="AlphaFoldDB" id="A0A1V1PD78"/>
<reference evidence="3" key="1">
    <citation type="submission" date="2012-11" db="EMBL/GenBank/DDBJ databases">
        <authorList>
            <person name="Lucero-Rivera Y.E."/>
            <person name="Tovar-Ramirez D."/>
        </authorList>
    </citation>
    <scope>NUCLEOTIDE SEQUENCE [LARGE SCALE GENOMIC DNA]</scope>
    <source>
        <strain evidence="3">Araruama</strain>
    </source>
</reference>
<evidence type="ECO:0000256" key="1">
    <source>
        <dbReference type="SAM" id="Coils"/>
    </source>
</evidence>
<dbReference type="PANTHER" id="PTHR38032">
    <property type="entry name" value="POLYMERASE-RELATED"/>
    <property type="match status" value="1"/>
</dbReference>
<dbReference type="EMBL" id="ATBP01000108">
    <property type="protein sequence ID" value="ETR72837.1"/>
    <property type="molecule type" value="Genomic_DNA"/>
</dbReference>
<sequence length="345" mass="38789">MSPDRNQAFSKLSGMPLVSQRDQLSIENELMIHGDVDMKTGHIKYEGLVNVRGVVESNFYVRAQRLTAQGIMAAKIETTGDITVKGGIIGAKINTKGQVKAKFIKSAEIQANGNVYVEKEILDSTIVTRGECVIEQGRMMASDVSAAKGIIARSVGSDTSPECQLTIGTDTSSLENLLNYKRKLAKNKTEINELESPINSLKNLLQDIDEQIQDLNILISRVEDARPGAEKRLKLLRQTTKKKEIKLYEDKLLSMASKIGSAEDSKRLYQREWEDVHQQIENYDPKLLARIDALKEEIADLEEKIKNYNRKFAEIKANFPLSFMNLLHAVLLSVDPMHPWSFLKI</sequence>
<gene>
    <name evidence="2" type="ORF">OMM_07305</name>
</gene>
<evidence type="ECO:0000313" key="3">
    <source>
        <dbReference type="Proteomes" id="UP000189670"/>
    </source>
</evidence>
<dbReference type="Proteomes" id="UP000189670">
    <property type="component" value="Unassembled WGS sequence"/>
</dbReference>
<protein>
    <submittedName>
        <fullName evidence="2">Uncharacterized protein</fullName>
    </submittedName>
</protein>
<feature type="coiled-coil region" evidence="1">
    <location>
        <begin position="198"/>
        <end position="225"/>
    </location>
</feature>
<accession>A0A1V1PD78</accession>
<evidence type="ECO:0000313" key="2">
    <source>
        <dbReference type="EMBL" id="ETR72837.1"/>
    </source>
</evidence>
<name>A0A1V1PD78_9BACT</name>
<organism evidence="2 3">
    <name type="scientific">Candidatus Magnetoglobus multicellularis str. Araruama</name>
    <dbReference type="NCBI Taxonomy" id="890399"/>
    <lineage>
        <taxon>Bacteria</taxon>
        <taxon>Pseudomonadati</taxon>
        <taxon>Thermodesulfobacteriota</taxon>
        <taxon>Desulfobacteria</taxon>
        <taxon>Desulfobacterales</taxon>
        <taxon>Desulfobacteraceae</taxon>
        <taxon>Candidatus Magnetoglobus</taxon>
    </lineage>
</organism>
<dbReference type="Gene3D" id="1.10.287.1490">
    <property type="match status" value="1"/>
</dbReference>
<dbReference type="Pfam" id="PF03961">
    <property type="entry name" value="FapA"/>
    <property type="match status" value="1"/>
</dbReference>
<dbReference type="InterPro" id="IPR005646">
    <property type="entry name" value="FapA"/>
</dbReference>
<feature type="coiled-coil region" evidence="1">
    <location>
        <begin position="284"/>
        <end position="318"/>
    </location>
</feature>
<comment type="caution">
    <text evidence="2">The sequence shown here is derived from an EMBL/GenBank/DDBJ whole genome shotgun (WGS) entry which is preliminary data.</text>
</comment>
<keyword evidence="1" id="KW-0175">Coiled coil</keyword>
<dbReference type="InterPro" id="IPR046865">
    <property type="entry name" value="FapA_b_solenoid"/>
</dbReference>
<proteinExistence type="predicted"/>
<dbReference type="PANTHER" id="PTHR38032:SF1">
    <property type="entry name" value="RNA-BINDING PROTEIN KHPB N-TERMINAL DOMAIN-CONTAINING PROTEIN"/>
    <property type="match status" value="1"/>
</dbReference>
<dbReference type="SUPFAM" id="SSF57997">
    <property type="entry name" value="Tropomyosin"/>
    <property type="match status" value="1"/>
</dbReference>